<dbReference type="SUPFAM" id="SSF48695">
    <property type="entry name" value="Multiheme cytochromes"/>
    <property type="match status" value="1"/>
</dbReference>
<keyword evidence="1" id="KW-1133">Transmembrane helix</keyword>
<dbReference type="OrthoDB" id="380860at2157"/>
<gene>
    <name evidence="2" type="ORF">ANME2D_02839</name>
</gene>
<comment type="caution">
    <text evidence="2">The sequence shown here is derived from an EMBL/GenBank/DDBJ whole genome shotgun (WGS) entry which is preliminary data.</text>
</comment>
<accession>A0A062V4S4</accession>
<keyword evidence="1" id="KW-0472">Membrane</keyword>
<dbReference type="InterPro" id="IPR036280">
    <property type="entry name" value="Multihaem_cyt_sf"/>
</dbReference>
<dbReference type="RefSeq" id="WP_048092729.1">
    <property type="nucleotide sequence ID" value="NZ_JMIY01000007.1"/>
</dbReference>
<proteinExistence type="predicted"/>
<reference evidence="2 3" key="1">
    <citation type="journal article" date="2013" name="Nature">
        <title>Anaerobic oxidation of methane coupled to nitrate reduction in a novel archaeal lineage.</title>
        <authorList>
            <person name="Haroon M.F."/>
            <person name="Hu S."/>
            <person name="Shi Y."/>
            <person name="Imelfort M."/>
            <person name="Keller J."/>
            <person name="Hugenholtz P."/>
            <person name="Yuan Z."/>
            <person name="Tyson G.W."/>
        </authorList>
    </citation>
    <scope>NUCLEOTIDE SEQUENCE [LARGE SCALE GENOMIC DNA]</scope>
    <source>
        <strain evidence="2 3">ANME-2d</strain>
    </source>
</reference>
<sequence>MVINAKILIPVFIAILGIYMMPAILATFYSPHTIESSSDARDLKCISCHDYIAREFNSSDESRRVLDKHAAAANNINYTTFLKYGYHYNISEGRIYTTKNTSTWDLGASADPASYIYWEPSLGWWIDNRAGTMQLASVNLENNGIQGIQLEEICLFCHSSDILGVSTHTSVSVTGCTDIKCHGNSSGTGYGKEFYTTVMTGYNLSSNNVHARWFKAMGNTSSPYNYTVHGDSHVSSDYLTCIGCHTYTRVSLNITSPEKYMHNDFNTAKIRYQ</sequence>
<feature type="transmembrane region" description="Helical" evidence="1">
    <location>
        <begin position="7"/>
        <end position="29"/>
    </location>
</feature>
<dbReference type="Proteomes" id="UP000027153">
    <property type="component" value="Unassembled WGS sequence"/>
</dbReference>
<evidence type="ECO:0000313" key="3">
    <source>
        <dbReference type="Proteomes" id="UP000027153"/>
    </source>
</evidence>
<organism evidence="2 3">
    <name type="scientific">Candidatus Methanoperedens nitratireducens</name>
    <dbReference type="NCBI Taxonomy" id="1392998"/>
    <lineage>
        <taxon>Archaea</taxon>
        <taxon>Methanobacteriati</taxon>
        <taxon>Methanobacteriota</taxon>
        <taxon>Stenosarchaea group</taxon>
        <taxon>Methanomicrobia</taxon>
        <taxon>Methanosarcinales</taxon>
        <taxon>ANME-2 cluster</taxon>
        <taxon>Candidatus Methanoperedentaceae</taxon>
        <taxon>Candidatus Methanoperedens</taxon>
    </lineage>
</organism>
<dbReference type="EMBL" id="JMIY01000007">
    <property type="protein sequence ID" value="KCZ70814.1"/>
    <property type="molecule type" value="Genomic_DNA"/>
</dbReference>
<protein>
    <submittedName>
        <fullName evidence="2">Uncharacterized protein</fullName>
    </submittedName>
</protein>
<keyword evidence="1" id="KW-0812">Transmembrane</keyword>
<keyword evidence="3" id="KW-1185">Reference proteome</keyword>
<evidence type="ECO:0000256" key="1">
    <source>
        <dbReference type="SAM" id="Phobius"/>
    </source>
</evidence>
<evidence type="ECO:0000313" key="2">
    <source>
        <dbReference type="EMBL" id="KCZ70814.1"/>
    </source>
</evidence>
<dbReference type="AlphaFoldDB" id="A0A062V4S4"/>
<name>A0A062V4S4_9EURY</name>